<accession>A0A0B7HGB0</accession>
<comment type="function">
    <text evidence="1">DNA polymerase III is a complex, multichain enzyme responsible for most of the replicative synthesis in bacteria. The epsilon subunit contain the editing function and is a proofreading 3'-5' exonuclease.</text>
</comment>
<dbReference type="GO" id="GO:0045004">
    <property type="term" value="P:DNA replication proofreading"/>
    <property type="evidence" value="ECO:0007669"/>
    <property type="project" value="TreeGrafter"/>
</dbReference>
<dbReference type="Gene3D" id="3.30.420.10">
    <property type="entry name" value="Ribonuclease H-like superfamily/Ribonuclease H"/>
    <property type="match status" value="1"/>
</dbReference>
<dbReference type="EMBL" id="CDOD01000026">
    <property type="protein sequence ID" value="CEN36613.1"/>
    <property type="molecule type" value="Genomic_DNA"/>
</dbReference>
<dbReference type="PANTHER" id="PTHR30231:SF41">
    <property type="entry name" value="DNA POLYMERASE III SUBUNIT EPSILON"/>
    <property type="match status" value="1"/>
</dbReference>
<dbReference type="SUPFAM" id="SSF53098">
    <property type="entry name" value="Ribonuclease H-like"/>
    <property type="match status" value="1"/>
</dbReference>
<dbReference type="InterPro" id="IPR006054">
    <property type="entry name" value="DnaQ"/>
</dbReference>
<dbReference type="GO" id="GO:0003677">
    <property type="term" value="F:DNA binding"/>
    <property type="evidence" value="ECO:0007669"/>
    <property type="project" value="InterPro"/>
</dbReference>
<dbReference type="STRING" id="28189.CCYN74_200053"/>
<evidence type="ECO:0000259" key="3">
    <source>
        <dbReference type="SMART" id="SM00479"/>
    </source>
</evidence>
<protein>
    <submittedName>
        <fullName evidence="4">DNA polymerase III, epsilon subunit</fullName>
        <ecNumber evidence="4">2.7.7.7</ecNumber>
    </submittedName>
</protein>
<dbReference type="InterPro" id="IPR036397">
    <property type="entry name" value="RNaseH_sf"/>
</dbReference>
<keyword evidence="4" id="KW-0808">Transferase</keyword>
<evidence type="ECO:0000313" key="4">
    <source>
        <dbReference type="EMBL" id="CEN36613.1"/>
    </source>
</evidence>
<dbReference type="GO" id="GO:0005829">
    <property type="term" value="C:cytosol"/>
    <property type="evidence" value="ECO:0007669"/>
    <property type="project" value="TreeGrafter"/>
</dbReference>
<dbReference type="GO" id="GO:0003887">
    <property type="term" value="F:DNA-directed DNA polymerase activity"/>
    <property type="evidence" value="ECO:0007669"/>
    <property type="project" value="UniProtKB-EC"/>
</dbReference>
<proteinExistence type="predicted"/>
<dbReference type="EC" id="2.7.7.7" evidence="4"/>
<dbReference type="FunFam" id="3.30.420.10:FF:000045">
    <property type="entry name" value="3'-5' exonuclease DinG"/>
    <property type="match status" value="1"/>
</dbReference>
<dbReference type="InterPro" id="IPR013520">
    <property type="entry name" value="Ribonucl_H"/>
</dbReference>
<evidence type="ECO:0000256" key="2">
    <source>
        <dbReference type="ARBA" id="ARBA00026073"/>
    </source>
</evidence>
<dbReference type="RefSeq" id="WP_041992635.1">
    <property type="nucleotide sequence ID" value="NZ_CDOD01000026.1"/>
</dbReference>
<dbReference type="GO" id="GO:0008408">
    <property type="term" value="F:3'-5' exonuclease activity"/>
    <property type="evidence" value="ECO:0007669"/>
    <property type="project" value="TreeGrafter"/>
</dbReference>
<dbReference type="NCBIfam" id="TIGR00573">
    <property type="entry name" value="dnaq"/>
    <property type="match status" value="1"/>
</dbReference>
<comment type="subunit">
    <text evidence="2">DNA polymerase III contains a core (composed of alpha, epsilon and theta chains) that associates with a tau subunit. This core dimerizes to form the POLIII' complex. PolIII' associates with the gamma complex (composed of gamma, delta, delta', psi and chi chains) and with the beta chain to form the complete DNA polymerase III complex.</text>
</comment>
<feature type="domain" description="Exonuclease" evidence="3">
    <location>
        <begin position="22"/>
        <end position="195"/>
    </location>
</feature>
<dbReference type="AlphaFoldDB" id="A0A0B7HGB0"/>
<dbReference type="Pfam" id="PF00929">
    <property type="entry name" value="RNase_T"/>
    <property type="match status" value="1"/>
</dbReference>
<name>A0A0B7HGB0_9FLAO</name>
<dbReference type="PANTHER" id="PTHR30231">
    <property type="entry name" value="DNA POLYMERASE III SUBUNIT EPSILON"/>
    <property type="match status" value="1"/>
</dbReference>
<evidence type="ECO:0000313" key="5">
    <source>
        <dbReference type="Proteomes" id="UP000038055"/>
    </source>
</evidence>
<organism evidence="4 5">
    <name type="scientific">Capnocytophaga cynodegmi</name>
    <dbReference type="NCBI Taxonomy" id="28189"/>
    <lineage>
        <taxon>Bacteria</taxon>
        <taxon>Pseudomonadati</taxon>
        <taxon>Bacteroidota</taxon>
        <taxon>Flavobacteriia</taxon>
        <taxon>Flavobacteriales</taxon>
        <taxon>Flavobacteriaceae</taxon>
        <taxon>Capnocytophaga</taxon>
    </lineage>
</organism>
<evidence type="ECO:0000256" key="1">
    <source>
        <dbReference type="ARBA" id="ARBA00025483"/>
    </source>
</evidence>
<dbReference type="InterPro" id="IPR012337">
    <property type="entry name" value="RNaseH-like_sf"/>
</dbReference>
<reference evidence="5" key="1">
    <citation type="submission" date="2015-01" db="EMBL/GenBank/DDBJ databases">
        <authorList>
            <person name="MANFREDI Pablo"/>
        </authorList>
    </citation>
    <scope>NUCLEOTIDE SEQUENCE [LARGE SCALE GENOMIC DNA]</scope>
    <source>
        <strain evidence="5">Ccyn2B</strain>
    </source>
</reference>
<dbReference type="SMART" id="SM00479">
    <property type="entry name" value="EXOIII"/>
    <property type="match status" value="1"/>
</dbReference>
<keyword evidence="5" id="KW-1185">Reference proteome</keyword>
<keyword evidence="4" id="KW-0548">Nucleotidyltransferase</keyword>
<sequence>MSFFNIFRNKSKKNEIPLENARFVVFDTETTGFKFSTDRILSIGAVTILNNRIDLKNSIEFFLEQEKSNPESIPIHGIIKNHKYQKLAEREALVQFLEYIEDSILVGHHVGYDVKMINAALQRNELSLLKNKYLDTNYLFKKTKVINYLLKNDKNYSLDEICQELNITTHDRHNAAGDAFLTAIAFLKIINKLKITTLGALLKL</sequence>
<dbReference type="CDD" id="cd06127">
    <property type="entry name" value="DEDDh"/>
    <property type="match status" value="1"/>
</dbReference>
<dbReference type="Proteomes" id="UP000038055">
    <property type="component" value="Unassembled WGS sequence"/>
</dbReference>
<dbReference type="eggNOG" id="COG0847">
    <property type="taxonomic scope" value="Bacteria"/>
</dbReference>
<gene>
    <name evidence="4" type="ORF">CCYN2B_320061</name>
</gene>